<dbReference type="EMBL" id="ML120178">
    <property type="protein sequence ID" value="RPA70633.1"/>
    <property type="molecule type" value="Genomic_DNA"/>
</dbReference>
<evidence type="ECO:0000313" key="4">
    <source>
        <dbReference type="Proteomes" id="UP000275078"/>
    </source>
</evidence>
<feature type="compositionally biased region" description="Basic and acidic residues" evidence="2">
    <location>
        <begin position="1"/>
        <end position="49"/>
    </location>
</feature>
<feature type="region of interest" description="Disordered" evidence="2">
    <location>
        <begin position="516"/>
        <end position="536"/>
    </location>
</feature>
<evidence type="ECO:0000256" key="1">
    <source>
        <dbReference type="SAM" id="Coils"/>
    </source>
</evidence>
<sequence length="536" mass="61817">MSEDPRIGYHPERMPLLVDHPDLTDEQRRAWGDHGPDRRGVNHPAEDGPKPAGSYGEFFGKMSTAQMSCREQFHQQLDIDYEHQRSIKLGIMNAKREVTRYSLLEAKRRQFDQMLEDVRREIEENARALRERIRQEEETGERTMAQLKARRQEVQSLELQHRERLAEYDEEARRINTRLDELQSDLVNSQEDLAEVIELCKISDSTTMTKEQLQNRKEDAISEYKEAIEEMAVGYEEELTRLRREHETARKLLIASQRDKCTALKSSMEQEMSLIRTRGNDALETVRKQVGRRLGRERQAAWDEIVALSNKGPEYRQKVFNQFFSGLSVAQRSSLLSEWLVSGTTEAQNLQDVLADPTSVEYTTLASNLFAQFEADTTPAPHRSTSASAPLRIVRSLLSRFTRQKPQEEVRGTTDDEPKRALNRALLRKKWADEELQRHLAEQQVRDAEEQRRLDEEKKASIERGLLKLERTLGGQSSVVEAHQTHYNPGGSRFRKRGHSVGADWDISNGSLITKRRRVGPGSDVDPSEITFTGRE</sequence>
<reference evidence="3 4" key="1">
    <citation type="journal article" date="2018" name="Nat. Ecol. Evol.">
        <title>Pezizomycetes genomes reveal the molecular basis of ectomycorrhizal truffle lifestyle.</title>
        <authorList>
            <person name="Murat C."/>
            <person name="Payen T."/>
            <person name="Noel B."/>
            <person name="Kuo A."/>
            <person name="Morin E."/>
            <person name="Chen J."/>
            <person name="Kohler A."/>
            <person name="Krizsan K."/>
            <person name="Balestrini R."/>
            <person name="Da Silva C."/>
            <person name="Montanini B."/>
            <person name="Hainaut M."/>
            <person name="Levati E."/>
            <person name="Barry K.W."/>
            <person name="Belfiori B."/>
            <person name="Cichocki N."/>
            <person name="Clum A."/>
            <person name="Dockter R.B."/>
            <person name="Fauchery L."/>
            <person name="Guy J."/>
            <person name="Iotti M."/>
            <person name="Le Tacon F."/>
            <person name="Lindquist E.A."/>
            <person name="Lipzen A."/>
            <person name="Malagnac F."/>
            <person name="Mello A."/>
            <person name="Molinier V."/>
            <person name="Miyauchi S."/>
            <person name="Poulain J."/>
            <person name="Riccioni C."/>
            <person name="Rubini A."/>
            <person name="Sitrit Y."/>
            <person name="Splivallo R."/>
            <person name="Traeger S."/>
            <person name="Wang M."/>
            <person name="Zifcakova L."/>
            <person name="Wipf D."/>
            <person name="Zambonelli A."/>
            <person name="Paolocci F."/>
            <person name="Nowrousian M."/>
            <person name="Ottonello S."/>
            <person name="Baldrian P."/>
            <person name="Spatafora J.W."/>
            <person name="Henrissat B."/>
            <person name="Nagy L.G."/>
            <person name="Aury J.M."/>
            <person name="Wincker P."/>
            <person name="Grigoriev I.V."/>
            <person name="Bonfante P."/>
            <person name="Martin F.M."/>
        </authorList>
    </citation>
    <scope>NUCLEOTIDE SEQUENCE [LARGE SCALE GENOMIC DNA]</scope>
    <source>
        <strain evidence="3 4">RN42</strain>
    </source>
</reference>
<accession>A0A3N4H6Q4</accession>
<dbReference type="Proteomes" id="UP000275078">
    <property type="component" value="Unassembled WGS sequence"/>
</dbReference>
<name>A0A3N4H6Q4_ASCIM</name>
<organism evidence="3 4">
    <name type="scientific">Ascobolus immersus RN42</name>
    <dbReference type="NCBI Taxonomy" id="1160509"/>
    <lineage>
        <taxon>Eukaryota</taxon>
        <taxon>Fungi</taxon>
        <taxon>Dikarya</taxon>
        <taxon>Ascomycota</taxon>
        <taxon>Pezizomycotina</taxon>
        <taxon>Pezizomycetes</taxon>
        <taxon>Pezizales</taxon>
        <taxon>Ascobolaceae</taxon>
        <taxon>Ascobolus</taxon>
    </lineage>
</organism>
<protein>
    <submittedName>
        <fullName evidence="3">Uncharacterized protein</fullName>
    </submittedName>
</protein>
<evidence type="ECO:0000256" key="2">
    <source>
        <dbReference type="SAM" id="MobiDB-lite"/>
    </source>
</evidence>
<gene>
    <name evidence="3" type="ORF">BJ508DRAFT_336974</name>
</gene>
<proteinExistence type="predicted"/>
<feature type="region of interest" description="Disordered" evidence="2">
    <location>
        <begin position="1"/>
        <end position="52"/>
    </location>
</feature>
<feature type="coiled-coil region" evidence="1">
    <location>
        <begin position="101"/>
        <end position="252"/>
    </location>
</feature>
<dbReference type="AlphaFoldDB" id="A0A3N4H6Q4"/>
<keyword evidence="4" id="KW-1185">Reference proteome</keyword>
<feature type="coiled-coil region" evidence="1">
    <location>
        <begin position="431"/>
        <end position="458"/>
    </location>
</feature>
<keyword evidence="1" id="KW-0175">Coiled coil</keyword>
<evidence type="ECO:0000313" key="3">
    <source>
        <dbReference type="EMBL" id="RPA70633.1"/>
    </source>
</evidence>